<dbReference type="InterPro" id="IPR006195">
    <property type="entry name" value="aa-tRNA-synth_II"/>
</dbReference>
<evidence type="ECO:0000259" key="9">
    <source>
        <dbReference type="PROSITE" id="PS50862"/>
    </source>
</evidence>
<dbReference type="Proteomes" id="UP000228531">
    <property type="component" value="Unassembled WGS sequence"/>
</dbReference>
<dbReference type="InterPro" id="IPR045864">
    <property type="entry name" value="aa-tRNA-synth_II/BPL/LPL"/>
</dbReference>
<dbReference type="InterPro" id="IPR017449">
    <property type="entry name" value="Pro-tRNA_synth_II"/>
</dbReference>
<comment type="catalytic activity">
    <reaction evidence="7 8">
        <text>tRNA(Pro) + L-proline + ATP = L-prolyl-tRNA(Pro) + AMP + diphosphate</text>
        <dbReference type="Rhea" id="RHEA:14305"/>
        <dbReference type="Rhea" id="RHEA-COMP:9700"/>
        <dbReference type="Rhea" id="RHEA-COMP:9702"/>
        <dbReference type="ChEBI" id="CHEBI:30616"/>
        <dbReference type="ChEBI" id="CHEBI:33019"/>
        <dbReference type="ChEBI" id="CHEBI:60039"/>
        <dbReference type="ChEBI" id="CHEBI:78442"/>
        <dbReference type="ChEBI" id="CHEBI:78532"/>
        <dbReference type="ChEBI" id="CHEBI:456215"/>
        <dbReference type="EC" id="6.1.1.15"/>
    </reaction>
</comment>
<dbReference type="Pfam" id="PF03129">
    <property type="entry name" value="HGTP_anticodon"/>
    <property type="match status" value="1"/>
</dbReference>
<evidence type="ECO:0000313" key="11">
    <source>
        <dbReference type="Proteomes" id="UP000228531"/>
    </source>
</evidence>
<dbReference type="AlphaFoldDB" id="A0A2M8W5L0"/>
<sequence>MTQQYTHMRIPPQDAGVHDWYQTTILAGKIARHSGTPGCQILGPNGAELWHRITVTFDDYIMDLGYDRMAYPALFPMSLLEKEKDHVEGFAPELAVIRELKGEKLDDPLVLRPTSEVVIYQDMSQIVQSKADLPIKVNQWCNVFRVEMRTRLLTRTFEFFWHEAHWAIEDELEAHNHTLAALDQYVAFIEDHLAIPVIAGEKTALERFAGADRTYTVETRMLDGKALQSGTSHMMGKGFAQTYEISYDDGDGGVVHPVTGSWGMSTRILGAIVMTHSDDKGLVFPPKIAPWQCVIMSVPSNKEGMTDKISDYSTGLAAKLKSLGVRYKNDGSDERLGKKQFHWEKQGIPVRIIVGGSEVDNGVVSMKRRDTGESLTVPLDDLDTALPALLEKMQSEMFDAAKEKLTNNTIKVSTLSDFKEAIARQDNAFMMAGWCNEDAAEEALKDEYGYTVRCIPFSQLTKEAHCFLTGKPAKVQALIAKAY</sequence>
<evidence type="ECO:0000256" key="8">
    <source>
        <dbReference type="HAMAP-Rule" id="MF_01571"/>
    </source>
</evidence>
<dbReference type="GO" id="GO:0005737">
    <property type="term" value="C:cytoplasm"/>
    <property type="evidence" value="ECO:0007669"/>
    <property type="project" value="UniProtKB-SubCell"/>
</dbReference>
<keyword evidence="4 8" id="KW-0067">ATP-binding</keyword>
<dbReference type="SUPFAM" id="SSF55681">
    <property type="entry name" value="Class II aaRS and biotin synthetases"/>
    <property type="match status" value="1"/>
</dbReference>
<evidence type="ECO:0000313" key="10">
    <source>
        <dbReference type="EMBL" id="PJI86213.1"/>
    </source>
</evidence>
<dbReference type="PANTHER" id="PTHR43382:SF2">
    <property type="entry name" value="BIFUNCTIONAL GLUTAMATE_PROLINE--TRNA LIGASE"/>
    <property type="match status" value="1"/>
</dbReference>
<dbReference type="PRINTS" id="PR01046">
    <property type="entry name" value="TRNASYNTHPRO"/>
</dbReference>
<comment type="domain">
    <text evidence="8">Consists of three domains: the N-terminal catalytic domain, the anticodon-binding domain and the C-terminal extension.</text>
</comment>
<comment type="subcellular location">
    <subcellularLocation>
        <location evidence="8">Cytoplasm</location>
    </subcellularLocation>
</comment>
<dbReference type="NCBIfam" id="TIGR00408">
    <property type="entry name" value="proS_fam_I"/>
    <property type="match status" value="1"/>
</dbReference>
<dbReference type="InterPro" id="IPR002316">
    <property type="entry name" value="Pro-tRNA-ligase_IIa"/>
</dbReference>
<accession>A0A2M8W5L0</accession>
<name>A0A2M8W5L0_9RHOB</name>
<protein>
    <recommendedName>
        <fullName evidence="8">Proline--tRNA ligase</fullName>
        <ecNumber evidence="8">6.1.1.15</ecNumber>
    </recommendedName>
    <alternativeName>
        <fullName evidence="8">Prolyl-tRNA synthetase</fullName>
        <shortName evidence="8">ProRS</shortName>
    </alternativeName>
</protein>
<organism evidence="10 11">
    <name type="scientific">Yoonia maricola</name>
    <dbReference type="NCBI Taxonomy" id="420999"/>
    <lineage>
        <taxon>Bacteria</taxon>
        <taxon>Pseudomonadati</taxon>
        <taxon>Pseudomonadota</taxon>
        <taxon>Alphaproteobacteria</taxon>
        <taxon>Rhodobacterales</taxon>
        <taxon>Paracoccaceae</taxon>
        <taxon>Yoonia</taxon>
    </lineage>
</organism>
<dbReference type="GO" id="GO:0004827">
    <property type="term" value="F:proline-tRNA ligase activity"/>
    <property type="evidence" value="ECO:0007669"/>
    <property type="project" value="UniProtKB-UniRule"/>
</dbReference>
<evidence type="ECO:0000256" key="4">
    <source>
        <dbReference type="ARBA" id="ARBA00022840"/>
    </source>
</evidence>
<dbReference type="Gene3D" id="3.40.50.800">
    <property type="entry name" value="Anticodon-binding domain"/>
    <property type="match status" value="1"/>
</dbReference>
<dbReference type="Gene3D" id="3.30.110.30">
    <property type="entry name" value="C-terminal domain of ProRS"/>
    <property type="match status" value="1"/>
</dbReference>
<dbReference type="EC" id="6.1.1.15" evidence="8"/>
<dbReference type="OrthoDB" id="9809052at2"/>
<dbReference type="SUPFAM" id="SSF64586">
    <property type="entry name" value="C-terminal domain of ProRS"/>
    <property type="match status" value="1"/>
</dbReference>
<dbReference type="PROSITE" id="PS50862">
    <property type="entry name" value="AA_TRNA_LIGASE_II"/>
    <property type="match status" value="1"/>
</dbReference>
<keyword evidence="2 8" id="KW-0436">Ligase</keyword>
<dbReference type="GO" id="GO:0006433">
    <property type="term" value="P:prolyl-tRNA aminoacylation"/>
    <property type="evidence" value="ECO:0007669"/>
    <property type="project" value="UniProtKB-UniRule"/>
</dbReference>
<gene>
    <name evidence="8" type="primary">proS</name>
    <name evidence="10" type="ORF">BC777_2580</name>
</gene>
<evidence type="ECO:0000256" key="6">
    <source>
        <dbReference type="ARBA" id="ARBA00023146"/>
    </source>
</evidence>
<dbReference type="EMBL" id="PGTY01000002">
    <property type="protein sequence ID" value="PJI86213.1"/>
    <property type="molecule type" value="Genomic_DNA"/>
</dbReference>
<reference evidence="10 11" key="1">
    <citation type="submission" date="2017-11" db="EMBL/GenBank/DDBJ databases">
        <title>Genomic Encyclopedia of Archaeal and Bacterial Type Strains, Phase II (KMG-II): From Individual Species to Whole Genera.</title>
        <authorList>
            <person name="Goeker M."/>
        </authorList>
    </citation>
    <scope>NUCLEOTIDE SEQUENCE [LARGE SCALE GENOMIC DNA]</scope>
    <source>
        <strain evidence="10 11">DSM 29128</strain>
    </source>
</reference>
<evidence type="ECO:0000256" key="7">
    <source>
        <dbReference type="ARBA" id="ARBA00047671"/>
    </source>
</evidence>
<keyword evidence="6 8" id="KW-0030">Aminoacyl-tRNA synthetase</keyword>
<evidence type="ECO:0000256" key="5">
    <source>
        <dbReference type="ARBA" id="ARBA00022917"/>
    </source>
</evidence>
<evidence type="ECO:0000256" key="2">
    <source>
        <dbReference type="ARBA" id="ARBA00022598"/>
    </source>
</evidence>
<keyword evidence="5 8" id="KW-0648">Protein biosynthesis</keyword>
<dbReference type="InterPro" id="IPR004154">
    <property type="entry name" value="Anticodon-bd"/>
</dbReference>
<dbReference type="PANTHER" id="PTHR43382">
    <property type="entry name" value="PROLYL-TRNA SYNTHETASE"/>
    <property type="match status" value="1"/>
</dbReference>
<dbReference type="Pfam" id="PF00587">
    <property type="entry name" value="tRNA-synt_2b"/>
    <property type="match status" value="1"/>
</dbReference>
<dbReference type="InterPro" id="IPR004499">
    <property type="entry name" value="Pro-tRNA-ligase_IIa_arc-type"/>
</dbReference>
<dbReference type="RefSeq" id="WP_100368521.1">
    <property type="nucleotide sequence ID" value="NZ_PGTY01000002.1"/>
</dbReference>
<comment type="subunit">
    <text evidence="8">Homodimer.</text>
</comment>
<feature type="domain" description="Aminoacyl-transfer RNA synthetases class-II family profile" evidence="9">
    <location>
        <begin position="44"/>
        <end position="285"/>
    </location>
</feature>
<proteinExistence type="inferred from homology"/>
<dbReference type="InterPro" id="IPR016061">
    <property type="entry name" value="Pro-tRNA_ligase_II_C"/>
</dbReference>
<dbReference type="GO" id="GO:0017101">
    <property type="term" value="C:aminoacyl-tRNA synthetase multienzyme complex"/>
    <property type="evidence" value="ECO:0007669"/>
    <property type="project" value="TreeGrafter"/>
</dbReference>
<dbReference type="SMART" id="SM00946">
    <property type="entry name" value="ProRS-C_1"/>
    <property type="match status" value="1"/>
</dbReference>
<dbReference type="InterPro" id="IPR002314">
    <property type="entry name" value="aa-tRNA-synt_IIb"/>
</dbReference>
<comment type="function">
    <text evidence="8">Catalyzes the attachment of proline to tRNA(Pro) in a two-step reaction: proline is first activated by ATP to form Pro-AMP and then transferred to the acceptor end of tRNA(Pro).</text>
</comment>
<keyword evidence="3 8" id="KW-0547">Nucleotide-binding</keyword>
<evidence type="ECO:0000256" key="3">
    <source>
        <dbReference type="ARBA" id="ARBA00022741"/>
    </source>
</evidence>
<keyword evidence="11" id="KW-1185">Reference proteome</keyword>
<dbReference type="Gene3D" id="3.30.930.10">
    <property type="entry name" value="Bira Bifunctional Protein, Domain 2"/>
    <property type="match status" value="1"/>
</dbReference>
<evidence type="ECO:0000256" key="1">
    <source>
        <dbReference type="ARBA" id="ARBA00022490"/>
    </source>
</evidence>
<keyword evidence="1 8" id="KW-0963">Cytoplasm</keyword>
<dbReference type="Pfam" id="PF09180">
    <property type="entry name" value="ProRS-C_1"/>
    <property type="match status" value="1"/>
</dbReference>
<comment type="caution">
    <text evidence="10">The sequence shown here is derived from an EMBL/GenBank/DDBJ whole genome shotgun (WGS) entry which is preliminary data.</text>
</comment>
<dbReference type="SUPFAM" id="SSF52954">
    <property type="entry name" value="Class II aaRS ABD-related"/>
    <property type="match status" value="1"/>
</dbReference>
<dbReference type="InterPro" id="IPR036621">
    <property type="entry name" value="Anticodon-bd_dom_sf"/>
</dbReference>
<comment type="similarity">
    <text evidence="8">Belongs to the class-II aminoacyl-tRNA synthetase family. ProS type 3 subfamily.</text>
</comment>
<dbReference type="GO" id="GO:0005524">
    <property type="term" value="F:ATP binding"/>
    <property type="evidence" value="ECO:0007669"/>
    <property type="project" value="UniProtKB-UniRule"/>
</dbReference>
<dbReference type="HAMAP" id="MF_01571">
    <property type="entry name" value="Pro_tRNA_synth_type3"/>
    <property type="match status" value="1"/>
</dbReference>